<feature type="transmembrane region" description="Helical" evidence="1">
    <location>
        <begin position="468"/>
        <end position="488"/>
    </location>
</feature>
<dbReference type="AlphaFoldDB" id="A0AB32WG34"/>
<feature type="transmembrane region" description="Helical" evidence="1">
    <location>
        <begin position="263"/>
        <end position="282"/>
    </location>
</feature>
<dbReference type="Gene3D" id="1.10.600.10">
    <property type="entry name" value="Farnesyl Diphosphate Synthase"/>
    <property type="match status" value="1"/>
</dbReference>
<dbReference type="KEGG" id="tcc:18596221"/>
<dbReference type="Pfam" id="PF04578">
    <property type="entry name" value="DUF594"/>
    <property type="match status" value="1"/>
</dbReference>
<dbReference type="RefSeq" id="XP_017978322.1">
    <property type="nucleotide sequence ID" value="XM_018122833.1"/>
</dbReference>
<organism evidence="4 5">
    <name type="scientific">Theobroma cacao</name>
    <name type="common">Cacao</name>
    <name type="synonym">Cocoa</name>
    <dbReference type="NCBI Taxonomy" id="3641"/>
    <lineage>
        <taxon>Eukaryota</taxon>
        <taxon>Viridiplantae</taxon>
        <taxon>Streptophyta</taxon>
        <taxon>Embryophyta</taxon>
        <taxon>Tracheophyta</taxon>
        <taxon>Spermatophyta</taxon>
        <taxon>Magnoliopsida</taxon>
        <taxon>eudicotyledons</taxon>
        <taxon>Gunneridae</taxon>
        <taxon>Pentapetalae</taxon>
        <taxon>rosids</taxon>
        <taxon>malvids</taxon>
        <taxon>Malvales</taxon>
        <taxon>Malvaceae</taxon>
        <taxon>Byttnerioideae</taxon>
        <taxon>Theobroma</taxon>
    </lineage>
</organism>
<dbReference type="Pfam" id="PF13968">
    <property type="entry name" value="DUF4220"/>
    <property type="match status" value="1"/>
</dbReference>
<reference evidence="4" key="1">
    <citation type="journal article" date="1997" name="Nucleic Acids Res.">
        <title>tRNAscan-SE: a program for improved detection of transfer RNA genes in genomic sequence.</title>
        <authorList>
            <person name="Lowe T.M."/>
            <person name="Eddy S.R."/>
        </authorList>
    </citation>
    <scope>NUCLEOTIDE SEQUENCE [LARGE SCALE GENOMIC DNA]</scope>
    <source>
        <strain evidence="4">r\B97-61/B2</strain>
    </source>
</reference>
<dbReference type="SUPFAM" id="SSF48576">
    <property type="entry name" value="Terpenoid synthases"/>
    <property type="match status" value="1"/>
</dbReference>
<gene>
    <name evidence="5" type="primary">LOC18596221</name>
</gene>
<accession>A0AB32WG34</accession>
<dbReference type="Pfam" id="PF03936">
    <property type="entry name" value="Terpene_synth_C"/>
    <property type="match status" value="1"/>
</dbReference>
<dbReference type="Proteomes" id="UP000694886">
    <property type="component" value="Chromosome 6"/>
</dbReference>
<feature type="transmembrane region" description="Helical" evidence="1">
    <location>
        <begin position="428"/>
        <end position="456"/>
    </location>
</feature>
<dbReference type="PANTHER" id="PTHR31325">
    <property type="entry name" value="OS01G0798800 PROTEIN-RELATED"/>
    <property type="match status" value="1"/>
</dbReference>
<keyword evidence="1" id="KW-0472">Membrane</keyword>
<feature type="transmembrane region" description="Helical" evidence="1">
    <location>
        <begin position="235"/>
        <end position="257"/>
    </location>
</feature>
<feature type="transmembrane region" description="Helical" evidence="1">
    <location>
        <begin position="199"/>
        <end position="223"/>
    </location>
</feature>
<evidence type="ECO:0000259" key="2">
    <source>
        <dbReference type="Pfam" id="PF03936"/>
    </source>
</evidence>
<dbReference type="GeneID" id="18596221"/>
<keyword evidence="1" id="KW-0812">Transmembrane</keyword>
<dbReference type="InterPro" id="IPR005630">
    <property type="entry name" value="Terpene_synthase_metal-bd"/>
</dbReference>
<feature type="domain" description="DUF4220" evidence="3">
    <location>
        <begin position="205"/>
        <end position="533"/>
    </location>
</feature>
<feature type="transmembrane region" description="Helical" evidence="1">
    <location>
        <begin position="289"/>
        <end position="308"/>
    </location>
</feature>
<protein>
    <submittedName>
        <fullName evidence="5">Uncharacterized protein LOC18596221</fullName>
    </submittedName>
</protein>
<evidence type="ECO:0000259" key="3">
    <source>
        <dbReference type="Pfam" id="PF13968"/>
    </source>
</evidence>
<keyword evidence="1" id="KW-1133">Transmembrane helix</keyword>
<sequence length="838" mass="97772">MRPWILLELPKLNFDIMQSVYLKELQELVWWKDLNFKERLPFASDWLTECYFWALGSCPPRPQLPILRRNLAKFGSLAHLMSLRSKNDKLFPNCHLQPFTTIRWDLNKAMEELPKYMKVSFSAIYNHVSEMVQDALKVAIALLFVEIKDAAFLKTLSEVMLSLWLKWELRAMVVLSLTVQLILIRYGNRRQFSGKSLKLVSFLVWTMYLFADWLATVALSTLLRSRREQITSPLVIFWTPFLLLHLGGPDTITAYSLSDNELWPRHFFGLCFQVGVALYVYVKFWTLTVTVLTFMAIPIFIVGIIKYGERVWALFLASSKRFRKSVFSAPDANTFEFENDLLQEPSQGDMKLEDYLKHKQIKGRYKSLHRAFLLFQVFRPLFSDLKLRIYNPLSYIFELGSVSAEEAFKMVQIELGFLYDLLYTKIPIVISPIGVTLRCICLSLTVSTLISFLIIVGKHGYSKVDIGISYLLMVGAIFIEIYSAILHLSSDHGILWFTRRNNRFLKAIGSKLVFMTKAKKGIQSMAQHSLLHYCLQPRKIKLAAVFNIFDQEDNLEKYFHTNWKDVTPDLKKLIYDHLLKRQKQHKDNNFMYKNLSDLLDNRGYDVLEKKKIVGDYGWSVNDAEFTHSLLLWHIATDLVFSDDRQRHRVGNLGPYCQLSKLLSDYMMYLLFLCPAMLPEGIGNVRHHHTCIEAQNFCHKDTKIEDAVNGMFGIDVESRSFFIEMGSRRKSVFFEGCDIASQLQVLVSQFRWDHQEKWELIGDVWLDMLIYAASQCSWKEHTRQLQQGEELLTHVALLMAHLGLTRKINLVDLPERLEKVAFKPSWDWDKLERLAYYLA</sequence>
<reference evidence="5" key="2">
    <citation type="submission" date="2025-08" db="UniProtKB">
        <authorList>
            <consortium name="RefSeq"/>
        </authorList>
    </citation>
    <scope>IDENTIFICATION</scope>
</reference>
<evidence type="ECO:0000313" key="5">
    <source>
        <dbReference type="RefSeq" id="XP_017978322.1"/>
    </source>
</evidence>
<name>A0AB32WG34_THECC</name>
<dbReference type="GO" id="GO:0000287">
    <property type="term" value="F:magnesium ion binding"/>
    <property type="evidence" value="ECO:0007669"/>
    <property type="project" value="InterPro"/>
</dbReference>
<feature type="domain" description="Terpene synthase metal-binding" evidence="2">
    <location>
        <begin position="32"/>
        <end position="137"/>
    </location>
</feature>
<proteinExistence type="predicted"/>
<dbReference type="InterPro" id="IPR008949">
    <property type="entry name" value="Isoprenoid_synthase_dom_sf"/>
</dbReference>
<dbReference type="Gramene" id="Tc06v2_t009850.1">
    <property type="protein sequence ID" value="Tc06v2_p009850.1"/>
    <property type="gene ID" value="Tc06v2_g009850"/>
</dbReference>
<dbReference type="InterPro" id="IPR025315">
    <property type="entry name" value="DUF4220"/>
</dbReference>
<evidence type="ECO:0000256" key="1">
    <source>
        <dbReference type="SAM" id="Phobius"/>
    </source>
</evidence>
<dbReference type="InterPro" id="IPR007658">
    <property type="entry name" value="DUF594"/>
</dbReference>
<dbReference type="GO" id="GO:0010333">
    <property type="term" value="F:terpene synthase activity"/>
    <property type="evidence" value="ECO:0007669"/>
    <property type="project" value="InterPro"/>
</dbReference>
<evidence type="ECO:0000313" key="4">
    <source>
        <dbReference type="Proteomes" id="UP000694886"/>
    </source>
</evidence>